<gene>
    <name evidence="1" type="ORF">SMRZ_LOCUS5829</name>
</gene>
<evidence type="ECO:0000313" key="1">
    <source>
        <dbReference type="EMBL" id="VDO68058.1"/>
    </source>
</evidence>
<name>A0A3P8AU27_9TREM</name>
<keyword evidence="2" id="KW-1185">Reference proteome</keyword>
<dbReference type="EMBL" id="UZAI01002080">
    <property type="protein sequence ID" value="VDO68058.1"/>
    <property type="molecule type" value="Genomic_DNA"/>
</dbReference>
<evidence type="ECO:0000313" key="2">
    <source>
        <dbReference type="Proteomes" id="UP000277204"/>
    </source>
</evidence>
<protein>
    <submittedName>
        <fullName evidence="1">Uncharacterized protein</fullName>
    </submittedName>
</protein>
<accession>A0A3P8AU27</accession>
<organism evidence="1 2">
    <name type="scientific">Schistosoma margrebowiei</name>
    <dbReference type="NCBI Taxonomy" id="48269"/>
    <lineage>
        <taxon>Eukaryota</taxon>
        <taxon>Metazoa</taxon>
        <taxon>Spiralia</taxon>
        <taxon>Lophotrochozoa</taxon>
        <taxon>Platyhelminthes</taxon>
        <taxon>Trematoda</taxon>
        <taxon>Digenea</taxon>
        <taxon>Strigeidida</taxon>
        <taxon>Schistosomatoidea</taxon>
        <taxon>Schistosomatidae</taxon>
        <taxon>Schistosoma</taxon>
    </lineage>
</organism>
<dbReference type="Proteomes" id="UP000277204">
    <property type="component" value="Unassembled WGS sequence"/>
</dbReference>
<dbReference type="AlphaFoldDB" id="A0A3P8AU27"/>
<proteinExistence type="predicted"/>
<sequence>MPHHDRQARPPRQGSNNFLPVLYPYMSSFFYILPPFN</sequence>
<reference evidence="1 2" key="1">
    <citation type="submission" date="2018-11" db="EMBL/GenBank/DDBJ databases">
        <authorList>
            <consortium name="Pathogen Informatics"/>
        </authorList>
    </citation>
    <scope>NUCLEOTIDE SEQUENCE [LARGE SCALE GENOMIC DNA]</scope>
    <source>
        <strain evidence="1 2">Zambia</strain>
    </source>
</reference>